<sequence>MSRRFLITSANYLDPYMHRQKDVRIWALGRTGAHNTPYRYRVWRLWRLFPRSANPEHQHGHLGLHSPRHDVVLIISFDQMYMYSYSYNRYQYATRSLLCTSHMTLEEELYFAGSGYEYMEHVLENYKIFYGLANRSEIVDCSKYLPKWWGKFICIRNTHRFVGVQNGGSLFSGNYLVGIGCFEIRYNQDRIFVYTDLRYYVNILHKFADISPGQYYEYAYPQWGITLGLLYDGGSNLPYIPVWQITKDVGLQH</sequence>
<gene>
    <name evidence="1" type="ORF">LSINAPIS_LOCUS10296</name>
</gene>
<proteinExistence type="predicted"/>
<dbReference type="EMBL" id="FZQP02004111">
    <property type="protein sequence ID" value="VVC99409.1"/>
    <property type="molecule type" value="Genomic_DNA"/>
</dbReference>
<name>A0A5E4QMD4_9NEOP</name>
<keyword evidence="2" id="KW-1185">Reference proteome</keyword>
<dbReference type="AlphaFoldDB" id="A0A5E4QMD4"/>
<reference evidence="1 2" key="1">
    <citation type="submission" date="2017-07" db="EMBL/GenBank/DDBJ databases">
        <authorList>
            <person name="Talla V."/>
            <person name="Backstrom N."/>
        </authorList>
    </citation>
    <scope>NUCLEOTIDE SEQUENCE [LARGE SCALE GENOMIC DNA]</scope>
</reference>
<dbReference type="SUPFAM" id="SSF50494">
    <property type="entry name" value="Trypsin-like serine proteases"/>
    <property type="match status" value="1"/>
</dbReference>
<dbReference type="InterPro" id="IPR009003">
    <property type="entry name" value="Peptidase_S1_PA"/>
</dbReference>
<organism evidence="1 2">
    <name type="scientific">Leptidea sinapis</name>
    <dbReference type="NCBI Taxonomy" id="189913"/>
    <lineage>
        <taxon>Eukaryota</taxon>
        <taxon>Metazoa</taxon>
        <taxon>Ecdysozoa</taxon>
        <taxon>Arthropoda</taxon>
        <taxon>Hexapoda</taxon>
        <taxon>Insecta</taxon>
        <taxon>Pterygota</taxon>
        <taxon>Neoptera</taxon>
        <taxon>Endopterygota</taxon>
        <taxon>Lepidoptera</taxon>
        <taxon>Glossata</taxon>
        <taxon>Ditrysia</taxon>
        <taxon>Papilionoidea</taxon>
        <taxon>Pieridae</taxon>
        <taxon>Dismorphiinae</taxon>
        <taxon>Leptidea</taxon>
    </lineage>
</organism>
<evidence type="ECO:0000313" key="1">
    <source>
        <dbReference type="EMBL" id="VVC99409.1"/>
    </source>
</evidence>
<protein>
    <submittedName>
        <fullName evidence="1">Uncharacterized protein</fullName>
    </submittedName>
</protein>
<evidence type="ECO:0000313" key="2">
    <source>
        <dbReference type="Proteomes" id="UP000324832"/>
    </source>
</evidence>
<dbReference type="Proteomes" id="UP000324832">
    <property type="component" value="Unassembled WGS sequence"/>
</dbReference>
<accession>A0A5E4QMD4</accession>